<accession>A0ABW2T756</accession>
<sequence length="182" mass="20197">MFSSFDPEYAPVGDVGTALLYVDSLLTRIREGISQADPKQRELIDEFFGSFSSEDASDVLDGACTLVYLYMEWLRQAHEEQDRDVVESVVPYVIGSMRKMTISVKPEAIPAMAGMLTASAIGLSPTLWRKQYGPWTEAEMNALEATLVLLADYINHLTNDETMAIRMIADIMESMEQAGDVG</sequence>
<keyword evidence="2" id="KW-1185">Reference proteome</keyword>
<proteinExistence type="predicted"/>
<name>A0ABW2T756_9ACTN</name>
<protein>
    <submittedName>
        <fullName evidence="1">Uncharacterized protein</fullName>
    </submittedName>
</protein>
<dbReference type="Proteomes" id="UP001596514">
    <property type="component" value="Unassembled WGS sequence"/>
</dbReference>
<evidence type="ECO:0000313" key="1">
    <source>
        <dbReference type="EMBL" id="MFC7604545.1"/>
    </source>
</evidence>
<evidence type="ECO:0000313" key="2">
    <source>
        <dbReference type="Proteomes" id="UP001596514"/>
    </source>
</evidence>
<comment type="caution">
    <text evidence="1">The sequence shown here is derived from an EMBL/GenBank/DDBJ whole genome shotgun (WGS) entry which is preliminary data.</text>
</comment>
<gene>
    <name evidence="1" type="ORF">ACFQVD_30995</name>
</gene>
<reference evidence="2" key="1">
    <citation type="journal article" date="2019" name="Int. J. Syst. Evol. Microbiol.">
        <title>The Global Catalogue of Microorganisms (GCM) 10K type strain sequencing project: providing services to taxonomists for standard genome sequencing and annotation.</title>
        <authorList>
            <consortium name="The Broad Institute Genomics Platform"/>
            <consortium name="The Broad Institute Genome Sequencing Center for Infectious Disease"/>
            <person name="Wu L."/>
            <person name="Ma J."/>
        </authorList>
    </citation>
    <scope>NUCLEOTIDE SEQUENCE [LARGE SCALE GENOMIC DNA]</scope>
    <source>
        <strain evidence="2">JCM 10083</strain>
    </source>
</reference>
<dbReference type="EMBL" id="JBHTEE010000001">
    <property type="protein sequence ID" value="MFC7604545.1"/>
    <property type="molecule type" value="Genomic_DNA"/>
</dbReference>
<organism evidence="1 2">
    <name type="scientific">Streptosporangium amethystogenes subsp. fukuiense</name>
    <dbReference type="NCBI Taxonomy" id="698418"/>
    <lineage>
        <taxon>Bacteria</taxon>
        <taxon>Bacillati</taxon>
        <taxon>Actinomycetota</taxon>
        <taxon>Actinomycetes</taxon>
        <taxon>Streptosporangiales</taxon>
        <taxon>Streptosporangiaceae</taxon>
        <taxon>Streptosporangium</taxon>
    </lineage>
</organism>
<dbReference type="RefSeq" id="WP_343970872.1">
    <property type="nucleotide sequence ID" value="NZ_BAAAGK010000087.1"/>
</dbReference>